<protein>
    <recommendedName>
        <fullName evidence="2">C-type lectin domain-containing protein</fullName>
    </recommendedName>
</protein>
<dbReference type="CDD" id="cd00037">
    <property type="entry name" value="CLECT"/>
    <property type="match status" value="1"/>
</dbReference>
<dbReference type="AlphaFoldDB" id="A0A9D4HQZ8"/>
<accession>A0A9D4HQZ8</accession>
<comment type="caution">
    <text evidence="3">The sequence shown here is derived from an EMBL/GenBank/DDBJ whole genome shotgun (WGS) entry which is preliminary data.</text>
</comment>
<dbReference type="Pfam" id="PF00059">
    <property type="entry name" value="Lectin_C"/>
    <property type="match status" value="1"/>
</dbReference>
<organism evidence="3 4">
    <name type="scientific">Dreissena polymorpha</name>
    <name type="common">Zebra mussel</name>
    <name type="synonym">Mytilus polymorpha</name>
    <dbReference type="NCBI Taxonomy" id="45954"/>
    <lineage>
        <taxon>Eukaryota</taxon>
        <taxon>Metazoa</taxon>
        <taxon>Spiralia</taxon>
        <taxon>Lophotrochozoa</taxon>
        <taxon>Mollusca</taxon>
        <taxon>Bivalvia</taxon>
        <taxon>Autobranchia</taxon>
        <taxon>Heteroconchia</taxon>
        <taxon>Euheterodonta</taxon>
        <taxon>Imparidentia</taxon>
        <taxon>Neoheterodontei</taxon>
        <taxon>Myida</taxon>
        <taxon>Dreissenoidea</taxon>
        <taxon>Dreissenidae</taxon>
        <taxon>Dreissena</taxon>
    </lineage>
</organism>
<feature type="signal peptide" evidence="1">
    <location>
        <begin position="1"/>
        <end position="21"/>
    </location>
</feature>
<feature type="chain" id="PRO_5038607502" description="C-type lectin domain-containing protein" evidence="1">
    <location>
        <begin position="22"/>
        <end position="163"/>
    </location>
</feature>
<proteinExistence type="predicted"/>
<dbReference type="SMART" id="SM00034">
    <property type="entry name" value="CLECT"/>
    <property type="match status" value="1"/>
</dbReference>
<reference evidence="3" key="1">
    <citation type="journal article" date="2019" name="bioRxiv">
        <title>The Genome of the Zebra Mussel, Dreissena polymorpha: A Resource for Invasive Species Research.</title>
        <authorList>
            <person name="McCartney M.A."/>
            <person name="Auch B."/>
            <person name="Kono T."/>
            <person name="Mallez S."/>
            <person name="Zhang Y."/>
            <person name="Obille A."/>
            <person name="Becker A."/>
            <person name="Abrahante J.E."/>
            <person name="Garbe J."/>
            <person name="Badalamenti J.P."/>
            <person name="Herman A."/>
            <person name="Mangelson H."/>
            <person name="Liachko I."/>
            <person name="Sullivan S."/>
            <person name="Sone E.D."/>
            <person name="Koren S."/>
            <person name="Silverstein K.A.T."/>
            <person name="Beckman K.B."/>
            <person name="Gohl D.M."/>
        </authorList>
    </citation>
    <scope>NUCLEOTIDE SEQUENCE</scope>
    <source>
        <strain evidence="3">Duluth1</strain>
        <tissue evidence="3">Whole animal</tissue>
    </source>
</reference>
<dbReference type="OrthoDB" id="6149337at2759"/>
<gene>
    <name evidence="3" type="ORF">DPMN_053771</name>
</gene>
<evidence type="ECO:0000259" key="2">
    <source>
        <dbReference type="PROSITE" id="PS50041"/>
    </source>
</evidence>
<keyword evidence="1" id="KW-0732">Signal</keyword>
<dbReference type="EMBL" id="JAIWYP010000012">
    <property type="protein sequence ID" value="KAH3727826.1"/>
    <property type="molecule type" value="Genomic_DNA"/>
</dbReference>
<evidence type="ECO:0000313" key="3">
    <source>
        <dbReference type="EMBL" id="KAH3727826.1"/>
    </source>
</evidence>
<dbReference type="SUPFAM" id="SSF56436">
    <property type="entry name" value="C-type lectin-like"/>
    <property type="match status" value="1"/>
</dbReference>
<feature type="domain" description="C-type lectin" evidence="2">
    <location>
        <begin position="30"/>
        <end position="148"/>
    </location>
</feature>
<dbReference type="InterPro" id="IPR001304">
    <property type="entry name" value="C-type_lectin-like"/>
</dbReference>
<dbReference type="Gene3D" id="3.10.100.10">
    <property type="entry name" value="Mannose-Binding Protein A, subunit A"/>
    <property type="match status" value="1"/>
</dbReference>
<dbReference type="InterPro" id="IPR016187">
    <property type="entry name" value="CTDL_fold"/>
</dbReference>
<dbReference type="PROSITE" id="PS50041">
    <property type="entry name" value="C_TYPE_LECTIN_2"/>
    <property type="match status" value="1"/>
</dbReference>
<keyword evidence="4" id="KW-1185">Reference proteome</keyword>
<name>A0A9D4HQZ8_DREPO</name>
<reference evidence="3" key="2">
    <citation type="submission" date="2020-11" db="EMBL/GenBank/DDBJ databases">
        <authorList>
            <person name="McCartney M.A."/>
            <person name="Auch B."/>
            <person name="Kono T."/>
            <person name="Mallez S."/>
            <person name="Becker A."/>
            <person name="Gohl D.M."/>
            <person name="Silverstein K.A.T."/>
            <person name="Koren S."/>
            <person name="Bechman K.B."/>
            <person name="Herman A."/>
            <person name="Abrahante J.E."/>
            <person name="Garbe J."/>
        </authorList>
    </citation>
    <scope>NUCLEOTIDE SEQUENCE</scope>
    <source>
        <strain evidence="3">Duluth1</strain>
        <tissue evidence="3">Whole animal</tissue>
    </source>
</reference>
<evidence type="ECO:0000313" key="4">
    <source>
        <dbReference type="Proteomes" id="UP000828390"/>
    </source>
</evidence>
<dbReference type="Proteomes" id="UP000828390">
    <property type="component" value="Unassembled WGS sequence"/>
</dbReference>
<dbReference type="InterPro" id="IPR016186">
    <property type="entry name" value="C-type_lectin-like/link_sf"/>
</dbReference>
<evidence type="ECO:0000256" key="1">
    <source>
        <dbReference type="SAM" id="SignalP"/>
    </source>
</evidence>
<sequence>MAIVILPVLLVGLFAFADTSAKCDPGWFAVGDTCYVVIPMPKNFIEAIALCKTDGFQADMVQLETIHEKMQLVAHMKNTYELIFTGQKFWVGAKGAQSVFLWNSGLPVTYPDFMDGTGQGVGCLAFGTTTLDKYAVVPCTDSNLVICEKSGNSTSSATTTPSG</sequence>